<feature type="transmembrane region" description="Helical" evidence="18">
    <location>
        <begin position="434"/>
        <end position="459"/>
    </location>
</feature>
<evidence type="ECO:0000256" key="2">
    <source>
        <dbReference type="ARBA" id="ARBA00022527"/>
    </source>
</evidence>
<evidence type="ECO:0000256" key="10">
    <source>
        <dbReference type="ARBA" id="ARBA00022989"/>
    </source>
</evidence>
<dbReference type="PROSITE" id="PS51473">
    <property type="entry name" value="GNK2"/>
    <property type="match status" value="2"/>
</dbReference>
<evidence type="ECO:0000256" key="9">
    <source>
        <dbReference type="ARBA" id="ARBA00022840"/>
    </source>
</evidence>
<keyword evidence="12" id="KW-0675">Receptor</keyword>
<evidence type="ECO:0000256" key="1">
    <source>
        <dbReference type="ARBA" id="ARBA00004167"/>
    </source>
</evidence>
<feature type="binding site" evidence="16">
    <location>
        <position position="528"/>
    </location>
    <ligand>
        <name>ATP</name>
        <dbReference type="ChEBI" id="CHEBI:30616"/>
    </ligand>
</feature>
<dbReference type="PROSITE" id="PS50011">
    <property type="entry name" value="PROTEIN_KINASE_DOM"/>
    <property type="match status" value="1"/>
</dbReference>
<dbReference type="InterPro" id="IPR011009">
    <property type="entry name" value="Kinase-like_dom_sf"/>
</dbReference>
<feature type="compositionally biased region" description="Polar residues" evidence="17">
    <location>
        <begin position="786"/>
        <end position="804"/>
    </location>
</feature>
<keyword evidence="11 18" id="KW-0472">Membrane</keyword>
<reference evidence="21 22" key="1">
    <citation type="journal article" date="2014" name="PLoS ONE">
        <title>Global Analysis of Gene Expression Profiles in Physic Nut (Jatropha curcas L.) Seedlings Exposed to Salt Stress.</title>
        <authorList>
            <person name="Zhang L."/>
            <person name="Zhang C."/>
            <person name="Wu P."/>
            <person name="Chen Y."/>
            <person name="Li M."/>
            <person name="Jiang H."/>
            <person name="Wu G."/>
        </authorList>
    </citation>
    <scope>NUCLEOTIDE SEQUENCE [LARGE SCALE GENOMIC DNA]</scope>
    <source>
        <strain evidence="22">cv. GZQX0401</strain>
        <tissue evidence="21">Young leaves</tissue>
    </source>
</reference>
<keyword evidence="5" id="KW-0732">Signal</keyword>
<evidence type="ECO:0000256" key="5">
    <source>
        <dbReference type="ARBA" id="ARBA00022729"/>
    </source>
</evidence>
<keyword evidence="9 16" id="KW-0067">ATP-binding</keyword>
<accession>A0A067JAL5</accession>
<feature type="domain" description="Gnk2-homologous" evidence="20">
    <location>
        <begin position="314"/>
        <end position="421"/>
    </location>
</feature>
<dbReference type="PROSITE" id="PS00108">
    <property type="entry name" value="PROTEIN_KINASE_ST"/>
    <property type="match status" value="1"/>
</dbReference>
<feature type="domain" description="Protein kinase" evidence="19">
    <location>
        <begin position="500"/>
        <end position="785"/>
    </location>
</feature>
<evidence type="ECO:0000256" key="6">
    <source>
        <dbReference type="ARBA" id="ARBA00022737"/>
    </source>
</evidence>
<evidence type="ECO:0000256" key="12">
    <source>
        <dbReference type="ARBA" id="ARBA00023170"/>
    </source>
</evidence>
<dbReference type="GO" id="GO:0004674">
    <property type="term" value="F:protein serine/threonine kinase activity"/>
    <property type="evidence" value="ECO:0007669"/>
    <property type="project" value="UniProtKB-KW"/>
</dbReference>
<keyword evidence="8" id="KW-0418">Kinase</keyword>
<sequence length="859" mass="96739">MRDSKNFYLWLLQIIGLLGLLALCLWLSLRPKEPTFSIVEFSVPTQDSSASEEDGTLSYTLEISNSNKDSSIYYDDILLIFHFGEDTVGKNKISAFHQGKNKKVREMNHVDATQQVRRALLNAISDGKAELKLDVSTKIQYNTWGVKNKHHGVKLQATVPVGSDGRILDHDKPKTESRILLLFILAVKWKRSLLSNRIIEATKNPVNVTCFGTSTFTPNSTYKASLDLVFSSLLSNITSKNYFYKYSAGHSSNDVVYGSFLCRGDLTTGKCKACVDNATQDMTRICSSHKESIIWYDQCMVRYSNKNFFNRMELEPHVIGTNAENTQEPNFIVKLQDIMNHLVSAMVRHYQSSAKKFATKMVKYKPFPIYSLADCTPDISAVDCSICLKKAISYLPNCCSEKIGGRILLPSCSIRYENYPFYRSQEGGHGHHAVWLRVTAAVVCSVFNMVVFSIVFCFFRRKRLKKRSSRIDELLDRSKFSNIESLQFSLSTVKAATNNFSPDNKLGEGGFGAVYKGTLPNGQEIAAKRLSKCSGQGAEEFKNEIESVTKLQHRNLVRLLGLCFEGEEKILVYEFVPNRSLDYILFDAGKKDQLDWSRRYKIIVGIARGLLYLHEDSRLRIIHRDLKASNVLLDGDMNPRISDFGTARIFGVDQIEGSTKRIVGTYGYMSPEYVTFGNFSVKSDVFSFGVLVLEIISSKRNSSSKIECGRGLLDTAWRQWSQGTPVELMDPALKESCSVNEVIRGVHIGLLCVQEDMEDRPTMARVVAMLTSDTTSLPMPQQPAFTNSSGIQSHASCSTSSNQLHGRFGRKTEGKGMRTHEKSNVAAPEVLKRRHIALLRVKKRHSSETHYVIHCRESL</sequence>
<evidence type="ECO:0000256" key="7">
    <source>
        <dbReference type="ARBA" id="ARBA00022741"/>
    </source>
</evidence>
<dbReference type="OrthoDB" id="846404at2759"/>
<evidence type="ECO:0000256" key="18">
    <source>
        <dbReference type="SAM" id="Phobius"/>
    </source>
</evidence>
<evidence type="ECO:0000256" key="8">
    <source>
        <dbReference type="ARBA" id="ARBA00022777"/>
    </source>
</evidence>
<evidence type="ECO:0000313" key="21">
    <source>
        <dbReference type="EMBL" id="KDP20807.1"/>
    </source>
</evidence>
<feature type="region of interest" description="Disordered" evidence="17">
    <location>
        <begin position="786"/>
        <end position="821"/>
    </location>
</feature>
<dbReference type="InterPro" id="IPR000719">
    <property type="entry name" value="Prot_kinase_dom"/>
</dbReference>
<evidence type="ECO:0000256" key="11">
    <source>
        <dbReference type="ARBA" id="ARBA00023136"/>
    </source>
</evidence>
<keyword evidence="4 18" id="KW-0812">Transmembrane</keyword>
<dbReference type="GO" id="GO:0005524">
    <property type="term" value="F:ATP binding"/>
    <property type="evidence" value="ECO:0007669"/>
    <property type="project" value="UniProtKB-UniRule"/>
</dbReference>
<keyword evidence="13" id="KW-0325">Glycoprotein</keyword>
<comment type="catalytic activity">
    <reaction evidence="14">
        <text>L-seryl-[protein] + ATP = O-phospho-L-seryl-[protein] + ADP + H(+)</text>
        <dbReference type="Rhea" id="RHEA:17989"/>
        <dbReference type="Rhea" id="RHEA-COMP:9863"/>
        <dbReference type="Rhea" id="RHEA-COMP:11604"/>
        <dbReference type="ChEBI" id="CHEBI:15378"/>
        <dbReference type="ChEBI" id="CHEBI:29999"/>
        <dbReference type="ChEBI" id="CHEBI:30616"/>
        <dbReference type="ChEBI" id="CHEBI:83421"/>
        <dbReference type="ChEBI" id="CHEBI:456216"/>
    </reaction>
</comment>
<dbReference type="Pfam" id="PF07714">
    <property type="entry name" value="PK_Tyr_Ser-Thr"/>
    <property type="match status" value="1"/>
</dbReference>
<evidence type="ECO:0000256" key="17">
    <source>
        <dbReference type="SAM" id="MobiDB-lite"/>
    </source>
</evidence>
<dbReference type="CDD" id="cd23509">
    <property type="entry name" value="Gnk2-like"/>
    <property type="match status" value="2"/>
</dbReference>
<dbReference type="SUPFAM" id="SSF56112">
    <property type="entry name" value="Protein kinase-like (PK-like)"/>
    <property type="match status" value="1"/>
</dbReference>
<dbReference type="FunFam" id="3.30.200.20:FF:000142">
    <property type="entry name" value="Cysteine-rich receptor-like protein kinase 10"/>
    <property type="match status" value="1"/>
</dbReference>
<keyword evidence="10 18" id="KW-1133">Transmembrane helix</keyword>
<dbReference type="InterPro" id="IPR038408">
    <property type="entry name" value="GNK2_sf"/>
</dbReference>
<dbReference type="PANTHER" id="PTHR27002">
    <property type="entry name" value="RECEPTOR-LIKE SERINE/THREONINE-PROTEIN KINASE SD1-8"/>
    <property type="match status" value="1"/>
</dbReference>
<evidence type="ECO:0000256" key="15">
    <source>
        <dbReference type="ARBA" id="ARBA00047951"/>
    </source>
</evidence>
<dbReference type="PROSITE" id="PS00107">
    <property type="entry name" value="PROTEIN_KINASE_ATP"/>
    <property type="match status" value="1"/>
</dbReference>
<dbReference type="PANTHER" id="PTHR27002:SF1108">
    <property type="entry name" value="CYSTEINE-RICH RECEPTOR-KINASE-LIKE PROTEIN"/>
    <property type="match status" value="1"/>
</dbReference>
<dbReference type="Gene3D" id="1.10.510.10">
    <property type="entry name" value="Transferase(Phosphotransferase) domain 1"/>
    <property type="match status" value="1"/>
</dbReference>
<dbReference type="GO" id="GO:0006979">
    <property type="term" value="P:response to oxidative stress"/>
    <property type="evidence" value="ECO:0007669"/>
    <property type="project" value="UniProtKB-ARBA"/>
</dbReference>
<dbReference type="GO" id="GO:0005886">
    <property type="term" value="C:plasma membrane"/>
    <property type="evidence" value="ECO:0007669"/>
    <property type="project" value="TreeGrafter"/>
</dbReference>
<dbReference type="FunFam" id="3.30.430.20:FF:000003">
    <property type="entry name" value="Cysteine-rich RLK (RECEPTOR-like protein kinase) 10"/>
    <property type="match status" value="1"/>
</dbReference>
<evidence type="ECO:0000259" key="20">
    <source>
        <dbReference type="PROSITE" id="PS51473"/>
    </source>
</evidence>
<protein>
    <recommendedName>
        <fullName evidence="23">Cysteine-rich receptor-like protein kinase 25</fullName>
    </recommendedName>
</protein>
<name>A0A067JAL5_JATCU</name>
<evidence type="ECO:0000256" key="4">
    <source>
        <dbReference type="ARBA" id="ARBA00022692"/>
    </source>
</evidence>
<dbReference type="InterPro" id="IPR002902">
    <property type="entry name" value="GNK2"/>
</dbReference>
<evidence type="ECO:0000256" key="16">
    <source>
        <dbReference type="PROSITE-ProRule" id="PRU10141"/>
    </source>
</evidence>
<evidence type="ECO:0008006" key="23">
    <source>
        <dbReference type="Google" id="ProtNLM"/>
    </source>
</evidence>
<dbReference type="Gene3D" id="3.30.430.20">
    <property type="entry name" value="Gnk2 domain, C-X8-C-X2-C motif"/>
    <property type="match status" value="2"/>
</dbReference>
<evidence type="ECO:0000313" key="22">
    <source>
        <dbReference type="Proteomes" id="UP000027138"/>
    </source>
</evidence>
<comment type="catalytic activity">
    <reaction evidence="15">
        <text>L-threonyl-[protein] + ATP = O-phospho-L-threonyl-[protein] + ADP + H(+)</text>
        <dbReference type="Rhea" id="RHEA:46608"/>
        <dbReference type="Rhea" id="RHEA-COMP:11060"/>
        <dbReference type="Rhea" id="RHEA-COMP:11605"/>
        <dbReference type="ChEBI" id="CHEBI:15378"/>
        <dbReference type="ChEBI" id="CHEBI:30013"/>
        <dbReference type="ChEBI" id="CHEBI:30616"/>
        <dbReference type="ChEBI" id="CHEBI:61977"/>
        <dbReference type="ChEBI" id="CHEBI:456216"/>
    </reaction>
</comment>
<dbReference type="FunFam" id="1.10.510.10:FF:000129">
    <property type="entry name" value="cysteine-rich receptor-like protein kinase 10"/>
    <property type="match status" value="1"/>
</dbReference>
<gene>
    <name evidence="21" type="ORF">JCGZ_21278</name>
</gene>
<keyword evidence="2" id="KW-0723">Serine/threonine-protein kinase</keyword>
<dbReference type="CDD" id="cd14066">
    <property type="entry name" value="STKc_IRAK"/>
    <property type="match status" value="1"/>
</dbReference>
<dbReference type="AlphaFoldDB" id="A0A067JAL5"/>
<evidence type="ECO:0000259" key="19">
    <source>
        <dbReference type="PROSITE" id="PS50011"/>
    </source>
</evidence>
<keyword evidence="22" id="KW-1185">Reference proteome</keyword>
<dbReference type="InterPro" id="IPR008271">
    <property type="entry name" value="Ser/Thr_kinase_AS"/>
</dbReference>
<proteinExistence type="predicted"/>
<dbReference type="Pfam" id="PF01657">
    <property type="entry name" value="Stress-antifung"/>
    <property type="match status" value="2"/>
</dbReference>
<evidence type="ECO:0000256" key="3">
    <source>
        <dbReference type="ARBA" id="ARBA00022679"/>
    </source>
</evidence>
<feature type="compositionally biased region" description="Basic and acidic residues" evidence="17">
    <location>
        <begin position="810"/>
        <end position="821"/>
    </location>
</feature>
<keyword evidence="6" id="KW-0677">Repeat</keyword>
<keyword evidence="3" id="KW-0808">Transferase</keyword>
<dbReference type="Gene3D" id="3.30.200.20">
    <property type="entry name" value="Phosphorylase Kinase, domain 1"/>
    <property type="match status" value="1"/>
</dbReference>
<dbReference type="InterPro" id="IPR001245">
    <property type="entry name" value="Ser-Thr/Tyr_kinase_cat_dom"/>
</dbReference>
<feature type="domain" description="Gnk2-homologous" evidence="20">
    <location>
        <begin position="204"/>
        <end position="308"/>
    </location>
</feature>
<organism evidence="21 22">
    <name type="scientific">Jatropha curcas</name>
    <name type="common">Barbados nut</name>
    <dbReference type="NCBI Taxonomy" id="180498"/>
    <lineage>
        <taxon>Eukaryota</taxon>
        <taxon>Viridiplantae</taxon>
        <taxon>Streptophyta</taxon>
        <taxon>Embryophyta</taxon>
        <taxon>Tracheophyta</taxon>
        <taxon>Spermatophyta</taxon>
        <taxon>Magnoliopsida</taxon>
        <taxon>eudicotyledons</taxon>
        <taxon>Gunneridae</taxon>
        <taxon>Pentapetalae</taxon>
        <taxon>rosids</taxon>
        <taxon>fabids</taxon>
        <taxon>Malpighiales</taxon>
        <taxon>Euphorbiaceae</taxon>
        <taxon>Crotonoideae</taxon>
        <taxon>Jatropheae</taxon>
        <taxon>Jatropha</taxon>
    </lineage>
</organism>
<comment type="subcellular location">
    <subcellularLocation>
        <location evidence="1">Membrane</location>
        <topology evidence="1">Single-pass membrane protein</topology>
    </subcellularLocation>
</comment>
<evidence type="ECO:0000256" key="13">
    <source>
        <dbReference type="ARBA" id="ARBA00023180"/>
    </source>
</evidence>
<keyword evidence="7 16" id="KW-0547">Nucleotide-binding</keyword>
<feature type="transmembrane region" description="Helical" evidence="18">
    <location>
        <begin position="7"/>
        <end position="29"/>
    </location>
</feature>
<dbReference type="GO" id="GO:0042742">
    <property type="term" value="P:defense response to bacterium"/>
    <property type="evidence" value="ECO:0007669"/>
    <property type="project" value="TreeGrafter"/>
</dbReference>
<dbReference type="EMBL" id="KK915662">
    <property type="protein sequence ID" value="KDP20807.1"/>
    <property type="molecule type" value="Genomic_DNA"/>
</dbReference>
<dbReference type="Proteomes" id="UP000027138">
    <property type="component" value="Unassembled WGS sequence"/>
</dbReference>
<evidence type="ECO:0000256" key="14">
    <source>
        <dbReference type="ARBA" id="ARBA00047558"/>
    </source>
</evidence>
<dbReference type="SMART" id="SM00220">
    <property type="entry name" value="S_TKc"/>
    <property type="match status" value="1"/>
</dbReference>
<dbReference type="InterPro" id="IPR017441">
    <property type="entry name" value="Protein_kinase_ATP_BS"/>
</dbReference>